<evidence type="ECO:0000256" key="1">
    <source>
        <dbReference type="SAM" id="Phobius"/>
    </source>
</evidence>
<organism evidence="2">
    <name type="scientific">marine metagenome</name>
    <dbReference type="NCBI Taxonomy" id="408172"/>
    <lineage>
        <taxon>unclassified sequences</taxon>
        <taxon>metagenomes</taxon>
        <taxon>ecological metagenomes</taxon>
    </lineage>
</organism>
<accession>A0A381XMC4</accession>
<sequence>MPSGTLTYLIVDMTVNSYDNLIVIPLLTILTLNMQIFPLTPLILKSQMMRQEKQNGPYLAARTIRYAILISGSCWLSAESIESQQHRYDRDYPEIGYSSKIPTDKVNELNQLLKTDREILVFESQNGYLRSLLEKLQIPVNSQALVFSRTSINARLITARTPRAIYFSDDTYVGWVQGSESLEIAATDPDLGIVFYTLGQKKTENPEIKRQNFLCLECHDTYGLTGGGVPRLLMGSGTTDEYGRPASHEGWTLTDHRTPLAQRWGGWYVTGSHDNQEHLGNLIVTASGSTNLEKGNIDKVETLTGLIADDLHLVETSDIVALLLLEHQIHIQNLLIRLQWEASNNSNSEILDEKILLASEKLLEGMFLVDEAQIMGPLKGNPEFQREFENKGPYDRDLRSLRQLDLNTRLFRYPFSYMVYSESFEALPRNIKHHLFDRIWEVLRGRDRSKSFEHLSSLDRGAILEILRNTKTDFRNWQKARVK</sequence>
<proteinExistence type="predicted"/>
<keyword evidence="1" id="KW-1133">Transmembrane helix</keyword>
<keyword evidence="1" id="KW-0472">Membrane</keyword>
<keyword evidence="1" id="KW-0812">Transmembrane</keyword>
<evidence type="ECO:0008006" key="3">
    <source>
        <dbReference type="Google" id="ProtNLM"/>
    </source>
</evidence>
<dbReference type="AlphaFoldDB" id="A0A381XMC4"/>
<reference evidence="2" key="1">
    <citation type="submission" date="2018-05" db="EMBL/GenBank/DDBJ databases">
        <authorList>
            <person name="Lanie J.A."/>
            <person name="Ng W.-L."/>
            <person name="Kazmierczak K.M."/>
            <person name="Andrzejewski T.M."/>
            <person name="Davidsen T.M."/>
            <person name="Wayne K.J."/>
            <person name="Tettelin H."/>
            <person name="Glass J.I."/>
            <person name="Rusch D."/>
            <person name="Podicherti R."/>
            <person name="Tsui H.-C.T."/>
            <person name="Winkler M.E."/>
        </authorList>
    </citation>
    <scope>NUCLEOTIDE SEQUENCE</scope>
</reference>
<dbReference type="EMBL" id="UINC01015620">
    <property type="protein sequence ID" value="SVA65652.1"/>
    <property type="molecule type" value="Genomic_DNA"/>
</dbReference>
<gene>
    <name evidence="2" type="ORF">METZ01_LOCUS118506</name>
</gene>
<feature type="transmembrane region" description="Helical" evidence="1">
    <location>
        <begin position="20"/>
        <end position="44"/>
    </location>
</feature>
<protein>
    <recommendedName>
        <fullName evidence="3">Cytochrome c domain-containing protein</fullName>
    </recommendedName>
</protein>
<evidence type="ECO:0000313" key="2">
    <source>
        <dbReference type="EMBL" id="SVA65652.1"/>
    </source>
</evidence>
<name>A0A381XMC4_9ZZZZ</name>